<dbReference type="GO" id="GO:0016020">
    <property type="term" value="C:membrane"/>
    <property type="evidence" value="ECO:0007669"/>
    <property type="project" value="UniProtKB-SubCell"/>
</dbReference>
<dbReference type="InterPro" id="IPR006202">
    <property type="entry name" value="Neur_chan_lig-bd"/>
</dbReference>
<dbReference type="Pfam" id="PF02931">
    <property type="entry name" value="Neur_chan_LBD"/>
    <property type="match status" value="1"/>
</dbReference>
<protein>
    <submittedName>
        <fullName evidence="7">Acetylcholine receptor subunit alpha-L1</fullName>
    </submittedName>
</protein>
<reference evidence="7 8" key="1">
    <citation type="submission" date="2019-07" db="EMBL/GenBank/DDBJ databases">
        <title>Draft genome assembly of a fouling barnacle, Amphibalanus amphitrite (Darwin, 1854): The first reference genome for Thecostraca.</title>
        <authorList>
            <person name="Kim W."/>
        </authorList>
    </citation>
    <scope>NUCLEOTIDE SEQUENCE [LARGE SCALE GENOMIC DNA]</scope>
    <source>
        <strain evidence="7">SNU_AA5</strain>
        <tissue evidence="7">Soma without cirri and trophi</tissue>
    </source>
</reference>
<evidence type="ECO:0000256" key="5">
    <source>
        <dbReference type="SAM" id="Phobius"/>
    </source>
</evidence>
<dbReference type="Gene3D" id="2.70.170.10">
    <property type="entry name" value="Neurotransmitter-gated ion-channel ligand-binding domain"/>
    <property type="match status" value="1"/>
</dbReference>
<keyword evidence="7" id="KW-0675">Receptor</keyword>
<feature type="transmembrane region" description="Helical" evidence="5">
    <location>
        <begin position="263"/>
        <end position="281"/>
    </location>
</feature>
<dbReference type="EMBL" id="VIIS01002113">
    <property type="protein sequence ID" value="KAF0288409.1"/>
    <property type="molecule type" value="Genomic_DNA"/>
</dbReference>
<dbReference type="Proteomes" id="UP000440578">
    <property type="component" value="Unassembled WGS sequence"/>
</dbReference>
<dbReference type="PRINTS" id="PR00252">
    <property type="entry name" value="NRIONCHANNEL"/>
</dbReference>
<dbReference type="AlphaFoldDB" id="A0A6A4V5G0"/>
<dbReference type="GO" id="GO:0005230">
    <property type="term" value="F:extracellular ligand-gated monoatomic ion channel activity"/>
    <property type="evidence" value="ECO:0007669"/>
    <property type="project" value="InterPro"/>
</dbReference>
<sequence length="412" mass="46363">MCMRYLFDCEFDPSGCVLKEKRLHADLLAGYNRQTRPVLNESDTVHLQMGLGLIDFTIDPVSDVMESLVWVRAMWVDEYLRWEPSEYEGLTKSFFNPNQIWMPDICLYNGWDASCHVMAKLSSNAIVDSKGGVLIVPPVRLSHRCELDRTNWPRDVASCRLKFGSWTYDGNRLNVSYYGGNAAAAADISDLVQSSEWEVANFTAEREVKYYDCCPEAYHSITFMITARRNEHRTAELSVPIVCSSVLMLLSFLIPVQSPQKLTFCWVSVLITVLGLFNMFSRMPSDAHGTASIASFYVVFVVLLLVFTLLEVLVVLLSRPRSTPLPRCLRACLSGLVGRLLCLDTPLFHDYSQEDNEMLDAPHENGGEMKHMVKDIGKTYEWALLAGAADRLCGLAFLLIVAVSVPPSITWA</sequence>
<name>A0A6A4V5G0_AMPAM</name>
<evidence type="ECO:0000256" key="1">
    <source>
        <dbReference type="ARBA" id="ARBA00004141"/>
    </source>
</evidence>
<dbReference type="Gene3D" id="1.20.58.390">
    <property type="entry name" value="Neurotransmitter-gated ion-channel transmembrane domain"/>
    <property type="match status" value="1"/>
</dbReference>
<comment type="caution">
    <text evidence="7">The sequence shown here is derived from an EMBL/GenBank/DDBJ whole genome shotgun (WGS) entry which is preliminary data.</text>
</comment>
<dbReference type="InterPro" id="IPR038050">
    <property type="entry name" value="Neuro_actylchol_rec"/>
</dbReference>
<keyword evidence="4 5" id="KW-0472">Membrane</keyword>
<dbReference type="InterPro" id="IPR036734">
    <property type="entry name" value="Neur_chan_lig-bd_sf"/>
</dbReference>
<dbReference type="InterPro" id="IPR036719">
    <property type="entry name" value="Neuro-gated_channel_TM_sf"/>
</dbReference>
<dbReference type="OrthoDB" id="6355445at2759"/>
<evidence type="ECO:0000259" key="6">
    <source>
        <dbReference type="Pfam" id="PF02931"/>
    </source>
</evidence>
<evidence type="ECO:0000256" key="2">
    <source>
        <dbReference type="ARBA" id="ARBA00022692"/>
    </source>
</evidence>
<dbReference type="SUPFAM" id="SSF63712">
    <property type="entry name" value="Nicotinic receptor ligand binding domain-like"/>
    <property type="match status" value="1"/>
</dbReference>
<dbReference type="GO" id="GO:0004888">
    <property type="term" value="F:transmembrane signaling receptor activity"/>
    <property type="evidence" value="ECO:0007669"/>
    <property type="project" value="InterPro"/>
</dbReference>
<dbReference type="InterPro" id="IPR006201">
    <property type="entry name" value="Neur_channel"/>
</dbReference>
<feature type="domain" description="Neurotransmitter-gated ion-channel ligand-binding" evidence="6">
    <location>
        <begin position="20"/>
        <end position="230"/>
    </location>
</feature>
<evidence type="ECO:0000256" key="4">
    <source>
        <dbReference type="ARBA" id="ARBA00023136"/>
    </source>
</evidence>
<accession>A0A6A4V5G0</accession>
<evidence type="ECO:0000313" key="7">
    <source>
        <dbReference type="EMBL" id="KAF0288409.1"/>
    </source>
</evidence>
<keyword evidence="2 5" id="KW-0812">Transmembrane</keyword>
<evidence type="ECO:0000256" key="3">
    <source>
        <dbReference type="ARBA" id="ARBA00022989"/>
    </source>
</evidence>
<proteinExistence type="predicted"/>
<feature type="transmembrane region" description="Helical" evidence="5">
    <location>
        <begin position="237"/>
        <end position="256"/>
    </location>
</feature>
<organism evidence="7 8">
    <name type="scientific">Amphibalanus amphitrite</name>
    <name type="common">Striped barnacle</name>
    <name type="synonym">Balanus amphitrite</name>
    <dbReference type="NCBI Taxonomy" id="1232801"/>
    <lineage>
        <taxon>Eukaryota</taxon>
        <taxon>Metazoa</taxon>
        <taxon>Ecdysozoa</taxon>
        <taxon>Arthropoda</taxon>
        <taxon>Crustacea</taxon>
        <taxon>Multicrustacea</taxon>
        <taxon>Cirripedia</taxon>
        <taxon>Thoracica</taxon>
        <taxon>Thoracicalcarea</taxon>
        <taxon>Balanomorpha</taxon>
        <taxon>Balanoidea</taxon>
        <taxon>Balanidae</taxon>
        <taxon>Amphibalaninae</taxon>
        <taxon>Amphibalanus</taxon>
    </lineage>
</organism>
<feature type="transmembrane region" description="Helical" evidence="5">
    <location>
        <begin position="382"/>
        <end position="405"/>
    </location>
</feature>
<dbReference type="SUPFAM" id="SSF90112">
    <property type="entry name" value="Neurotransmitter-gated ion-channel transmembrane pore"/>
    <property type="match status" value="1"/>
</dbReference>
<keyword evidence="8" id="KW-1185">Reference proteome</keyword>
<evidence type="ECO:0000313" key="8">
    <source>
        <dbReference type="Proteomes" id="UP000440578"/>
    </source>
</evidence>
<gene>
    <name evidence="7" type="primary">ACH1_0</name>
    <name evidence="7" type="ORF">FJT64_013188</name>
</gene>
<dbReference type="PANTHER" id="PTHR18945">
    <property type="entry name" value="NEUROTRANSMITTER GATED ION CHANNEL"/>
    <property type="match status" value="1"/>
</dbReference>
<comment type="subcellular location">
    <subcellularLocation>
        <location evidence="1">Membrane</location>
        <topology evidence="1">Multi-pass membrane protein</topology>
    </subcellularLocation>
</comment>
<feature type="transmembrane region" description="Helical" evidence="5">
    <location>
        <begin position="293"/>
        <end position="317"/>
    </location>
</feature>
<keyword evidence="3 5" id="KW-1133">Transmembrane helix</keyword>
<dbReference type="FunFam" id="2.70.170.10:FF:000028">
    <property type="entry name" value="AcetylCholine Receptor"/>
    <property type="match status" value="1"/>
</dbReference>